<name>A0A2H0W3Q3_9BACT</name>
<evidence type="ECO:0000313" key="2">
    <source>
        <dbReference type="Proteomes" id="UP000229056"/>
    </source>
</evidence>
<accession>A0A2H0W3Q3</accession>
<evidence type="ECO:0000313" key="1">
    <source>
        <dbReference type="EMBL" id="PIS05993.1"/>
    </source>
</evidence>
<comment type="caution">
    <text evidence="1">The sequence shown here is derived from an EMBL/GenBank/DDBJ whole genome shotgun (WGS) entry which is preliminary data.</text>
</comment>
<organism evidence="1 2">
    <name type="scientific">Candidatus Buchananbacteria bacterium CG10_big_fil_rev_8_21_14_0_10_33_19</name>
    <dbReference type="NCBI Taxonomy" id="1974525"/>
    <lineage>
        <taxon>Bacteria</taxon>
        <taxon>Candidatus Buchananiibacteriota</taxon>
    </lineage>
</organism>
<reference evidence="2" key="1">
    <citation type="submission" date="2017-09" db="EMBL/GenBank/DDBJ databases">
        <title>Depth-based differentiation of microbial function through sediment-hosted aquifers and enrichment of novel symbionts in the deep terrestrial subsurface.</title>
        <authorList>
            <person name="Probst A.J."/>
            <person name="Ladd B."/>
            <person name="Jarett J.K."/>
            <person name="Geller-Mcgrath D.E."/>
            <person name="Sieber C.M.K."/>
            <person name="Emerson J.B."/>
            <person name="Anantharaman K."/>
            <person name="Thomas B.C."/>
            <person name="Malmstrom R."/>
            <person name="Stieglmeier M."/>
            <person name="Klingl A."/>
            <person name="Woyke T."/>
            <person name="Ryan C.M."/>
            <person name="Banfield J.F."/>
        </authorList>
    </citation>
    <scope>NUCLEOTIDE SEQUENCE [LARGE SCALE GENOMIC DNA]</scope>
</reference>
<dbReference type="Proteomes" id="UP000229056">
    <property type="component" value="Unassembled WGS sequence"/>
</dbReference>
<dbReference type="EMBL" id="PEZY01000012">
    <property type="protein sequence ID" value="PIS05993.1"/>
    <property type="molecule type" value="Genomic_DNA"/>
</dbReference>
<proteinExistence type="predicted"/>
<sequence length="204" mass="23784">MKNIIPIAEFKILKKLNSPTKIQDFLDQMPINFEPNGDTCMSPMSVLKNNTCHCIEGAVLAALALRLAGEQPLLLDLTANKNDFDHVVALFKKYGKWGAISKTNHAALRYREPIYNSIRELVMSYFHEYTDKFGRKNLRSYSLPVNLKRFDKLDWMNTTDDVFYIPEYLVEVKHFKLLNTQQIRNLRKADHFETKIGQITEWPE</sequence>
<dbReference type="AlphaFoldDB" id="A0A2H0W3Q3"/>
<gene>
    <name evidence="1" type="ORF">COT80_04470</name>
</gene>
<protein>
    <submittedName>
        <fullName evidence="1">Uncharacterized protein</fullName>
    </submittedName>
</protein>